<dbReference type="PANTHER" id="PTHR10865:SF29">
    <property type="entry name" value="METASTASIS ASSOCIATED 1-LIKE, ISOFORM D"/>
    <property type="match status" value="1"/>
</dbReference>
<evidence type="ECO:0000256" key="2">
    <source>
        <dbReference type="ARBA" id="ARBA00022723"/>
    </source>
</evidence>
<evidence type="ECO:0000256" key="4">
    <source>
        <dbReference type="ARBA" id="ARBA00022833"/>
    </source>
</evidence>
<reference evidence="16" key="1">
    <citation type="submission" date="2016-04" db="UniProtKB">
        <authorList>
            <consortium name="WormBaseParasite"/>
        </authorList>
    </citation>
    <scope>IDENTIFICATION</scope>
</reference>
<keyword evidence="3 9" id="KW-0863">Zinc-finger</keyword>
<evidence type="ECO:0000313" key="15">
    <source>
        <dbReference type="Proteomes" id="UP000046393"/>
    </source>
</evidence>
<dbReference type="WBParaSite" id="SMUV_0000458201-mRNA-1">
    <property type="protein sequence ID" value="SMUV_0000458201-mRNA-1"/>
    <property type="gene ID" value="SMUV_0000458201"/>
</dbReference>
<dbReference type="InterPro" id="IPR000949">
    <property type="entry name" value="ELM2_dom"/>
</dbReference>
<sequence>MAAEEDETAGKTPEECQDLGLWEVDVVYYSLTGNNKNDSSKSKRGKAYKGRSDSEYKCFEAYDGVLYRPGDHVFMEASQCEPFCIGTISSFKMAKRDQLMVKITRFYRPEDVPEASYSILMQERKEDTSLNHEVLNALQSREIFSSDVPLGYSISHLRGKCIVRSIKDVRSLTPCDVLNSQDTFFCLVSFDPLNNRLASMQGEIRVGPSYQAVDSPLESCSEADEPDRDELLYRPGYIDEDEEKVFVKTARAFRIYVMARNENITDLERDFRTGDLVFHDAIVTLHKCGYNVKRAIEAMNRIDDRIVKETRFLTGGDAKKFARGIKTYGKNFLKIKSELLPRHERSDLVQFYYRWKKTSDATRPKPLSRPRNSTANPYRKSKNNQQKIPHPNPDLADYESASETEVEELISEGRETNYACHHCYSSKSKDWHHSGKDRQLLCTDCRIFYKKYGHLRQVDRPSTVPPSLHKTRALETPKEEEQGVRTRAGKKERRRTPSDTDRKNGSPISPPDNEIKQRNGKRKRNHQQTPEHYPFKANGAIKRKAVKEERDTVIDELKVEEKSSAEENEKSQQDQTSSLEKHLKLDNETSTDGSVSQPVNGSMTKSECSLVNGVHHLDGASAVSSMCADKASTSANVSVAVTIPSDTVANSFEKNDKLFLKSPMSVNGKASLALPTSNRIAEDVPSTSSNRTDEVQKRKDDEVEEDGRWMVGTKVVLKSEHSQFVRAIERSSDLTCARSDLVYQPKSGVHRHKNQENNFAVKKTNFIGDKVSHKKSIESQCITSGNATTGSSSVSLPLMPGASGVDAFMGGRVPMNGTAVNGIPGIFPGVPDPRFGFINPQQYAMALEQAALQKQIEQHVRFELMRNGASAQVPSNAMRESPSRNIANPHNLPPGMIGAQFHNNFSAMDPRALATILHNPQLASQFGIAMDGGHAAAMLSAMEQRVVEQRMLAGVGGMDLMGPNSIQAAAQAQSSHLHPHAAAMMQHAVAAQQTNGDSLQLQQLLAMSAAAQTPRPFVDQPLLQHMSMMNPFGQEMAARLVNPGALNSDMMRRLQQEGGFANPNARS</sequence>
<dbReference type="GO" id="GO:0016581">
    <property type="term" value="C:NuRD complex"/>
    <property type="evidence" value="ECO:0007669"/>
    <property type="project" value="TreeGrafter"/>
</dbReference>
<evidence type="ECO:0000259" key="12">
    <source>
        <dbReference type="PROSITE" id="PS51038"/>
    </source>
</evidence>
<feature type="compositionally biased region" description="Polar residues" evidence="10">
    <location>
        <begin position="588"/>
        <end position="604"/>
    </location>
</feature>
<dbReference type="SMART" id="SM00401">
    <property type="entry name" value="ZnF_GATA"/>
    <property type="match status" value="1"/>
</dbReference>
<feature type="domain" description="ELM2" evidence="13">
    <location>
        <begin position="202"/>
        <end position="303"/>
    </location>
</feature>
<feature type="compositionally biased region" description="Acidic residues" evidence="10">
    <location>
        <begin position="396"/>
        <end position="410"/>
    </location>
</feature>
<dbReference type="Pfam" id="PF00320">
    <property type="entry name" value="GATA"/>
    <property type="match status" value="1"/>
</dbReference>
<dbReference type="GO" id="GO:0003713">
    <property type="term" value="F:transcription coactivator activity"/>
    <property type="evidence" value="ECO:0007669"/>
    <property type="project" value="TreeGrafter"/>
</dbReference>
<proteinExistence type="predicted"/>
<dbReference type="InterPro" id="IPR043151">
    <property type="entry name" value="BAH_sf"/>
</dbReference>
<dbReference type="InterPro" id="IPR001025">
    <property type="entry name" value="BAH_dom"/>
</dbReference>
<dbReference type="PANTHER" id="PTHR10865">
    <property type="entry name" value="METASTASIS-ASSOCIATED PROTEIN AND MESODERM INDUCTION EARLY RESPONSE PROTEIN"/>
    <property type="match status" value="1"/>
</dbReference>
<organism evidence="15 16">
    <name type="scientific">Syphacia muris</name>
    <dbReference type="NCBI Taxonomy" id="451379"/>
    <lineage>
        <taxon>Eukaryota</taxon>
        <taxon>Metazoa</taxon>
        <taxon>Ecdysozoa</taxon>
        <taxon>Nematoda</taxon>
        <taxon>Chromadorea</taxon>
        <taxon>Rhabditida</taxon>
        <taxon>Spirurina</taxon>
        <taxon>Oxyuridomorpha</taxon>
        <taxon>Oxyuroidea</taxon>
        <taxon>Oxyuridae</taxon>
        <taxon>Syphacia</taxon>
    </lineage>
</organism>
<evidence type="ECO:0000256" key="10">
    <source>
        <dbReference type="SAM" id="MobiDB-lite"/>
    </source>
</evidence>
<keyword evidence="15" id="KW-1185">Reference proteome</keyword>
<dbReference type="Proteomes" id="UP000046393">
    <property type="component" value="Unplaced"/>
</dbReference>
<feature type="compositionally biased region" description="Basic and acidic residues" evidence="10">
    <location>
        <begin position="472"/>
        <end position="484"/>
    </location>
</feature>
<evidence type="ECO:0000256" key="1">
    <source>
        <dbReference type="ARBA" id="ARBA00022491"/>
    </source>
</evidence>
<dbReference type="SMART" id="SM00439">
    <property type="entry name" value="BAH"/>
    <property type="match status" value="1"/>
</dbReference>
<dbReference type="Gene3D" id="4.10.1240.50">
    <property type="match status" value="1"/>
</dbReference>
<dbReference type="Pfam" id="PF01426">
    <property type="entry name" value="BAH"/>
    <property type="match status" value="1"/>
</dbReference>
<evidence type="ECO:0000256" key="8">
    <source>
        <dbReference type="ARBA" id="ARBA00023242"/>
    </source>
</evidence>
<dbReference type="InterPro" id="IPR017884">
    <property type="entry name" value="SANT_dom"/>
</dbReference>
<evidence type="ECO:0000259" key="11">
    <source>
        <dbReference type="PROSITE" id="PS50114"/>
    </source>
</evidence>
<dbReference type="GO" id="GO:0042826">
    <property type="term" value="F:histone deacetylase binding"/>
    <property type="evidence" value="ECO:0007669"/>
    <property type="project" value="TreeGrafter"/>
</dbReference>
<feature type="region of interest" description="Disordered" evidence="10">
    <location>
        <begin position="361"/>
        <end position="410"/>
    </location>
</feature>
<dbReference type="InterPro" id="IPR013088">
    <property type="entry name" value="Znf_NHR/GATA"/>
</dbReference>
<evidence type="ECO:0000256" key="6">
    <source>
        <dbReference type="ARBA" id="ARBA00023125"/>
    </source>
</evidence>
<dbReference type="PROSITE" id="PS51156">
    <property type="entry name" value="ELM2"/>
    <property type="match status" value="1"/>
</dbReference>
<keyword evidence="2" id="KW-0479">Metal-binding</keyword>
<dbReference type="Pfam" id="PF01448">
    <property type="entry name" value="ELM2"/>
    <property type="match status" value="1"/>
</dbReference>
<dbReference type="GO" id="GO:0043565">
    <property type="term" value="F:sequence-specific DNA binding"/>
    <property type="evidence" value="ECO:0007669"/>
    <property type="project" value="InterPro"/>
</dbReference>
<keyword evidence="7" id="KW-0804">Transcription</keyword>
<evidence type="ECO:0000256" key="7">
    <source>
        <dbReference type="ARBA" id="ARBA00023163"/>
    </source>
</evidence>
<evidence type="ECO:0000259" key="14">
    <source>
        <dbReference type="PROSITE" id="PS51293"/>
    </source>
</evidence>
<feature type="domain" description="GATA-type" evidence="11">
    <location>
        <begin position="414"/>
        <end position="472"/>
    </location>
</feature>
<dbReference type="AlphaFoldDB" id="A0A158R4W1"/>
<keyword evidence="1" id="KW-0678">Repressor</keyword>
<dbReference type="Gene3D" id="2.30.30.490">
    <property type="match status" value="1"/>
</dbReference>
<dbReference type="PROSITE" id="PS51038">
    <property type="entry name" value="BAH"/>
    <property type="match status" value="1"/>
</dbReference>
<evidence type="ECO:0000256" key="3">
    <source>
        <dbReference type="ARBA" id="ARBA00022771"/>
    </source>
</evidence>
<keyword evidence="8" id="KW-0539">Nucleus</keyword>
<dbReference type="STRING" id="451379.A0A158R4W1"/>
<dbReference type="GO" id="GO:0000122">
    <property type="term" value="P:negative regulation of transcription by RNA polymerase II"/>
    <property type="evidence" value="ECO:0007669"/>
    <property type="project" value="TreeGrafter"/>
</dbReference>
<dbReference type="SUPFAM" id="SSF57716">
    <property type="entry name" value="Glucocorticoid receptor-like (DNA-binding domain)"/>
    <property type="match status" value="1"/>
</dbReference>
<dbReference type="GO" id="GO:0003682">
    <property type="term" value="F:chromatin binding"/>
    <property type="evidence" value="ECO:0007669"/>
    <property type="project" value="InterPro"/>
</dbReference>
<keyword evidence="6" id="KW-0238">DNA-binding</keyword>
<evidence type="ECO:0000256" key="5">
    <source>
        <dbReference type="ARBA" id="ARBA00023015"/>
    </source>
</evidence>
<feature type="compositionally biased region" description="Polar residues" evidence="10">
    <location>
        <begin position="677"/>
        <end position="690"/>
    </location>
</feature>
<dbReference type="Gene3D" id="3.30.50.10">
    <property type="entry name" value="Erythroid Transcription Factor GATA-1, subunit A"/>
    <property type="match status" value="1"/>
</dbReference>
<feature type="region of interest" description="Disordered" evidence="10">
    <location>
        <begin position="677"/>
        <end position="705"/>
    </location>
</feature>
<accession>A0A158R4W1</accession>
<evidence type="ECO:0000256" key="9">
    <source>
        <dbReference type="PROSITE-ProRule" id="PRU00094"/>
    </source>
</evidence>
<dbReference type="GO" id="GO:0008270">
    <property type="term" value="F:zinc ion binding"/>
    <property type="evidence" value="ECO:0007669"/>
    <property type="project" value="UniProtKB-KW"/>
</dbReference>
<evidence type="ECO:0000313" key="16">
    <source>
        <dbReference type="WBParaSite" id="SMUV_0000458201-mRNA-1"/>
    </source>
</evidence>
<keyword evidence="5" id="KW-0805">Transcription regulation</keyword>
<feature type="compositionally biased region" description="Basic and acidic residues" evidence="10">
    <location>
        <begin position="546"/>
        <end position="572"/>
    </location>
</feature>
<dbReference type="CDD" id="cd00202">
    <property type="entry name" value="ZnF_GATA"/>
    <property type="match status" value="1"/>
</dbReference>
<dbReference type="PROSITE" id="PS50114">
    <property type="entry name" value="GATA_ZN_FINGER_2"/>
    <property type="match status" value="1"/>
</dbReference>
<name>A0A158R4W1_9BILA</name>
<dbReference type="FunFam" id="1.10.10.60:FF:000012">
    <property type="entry name" value="Metastasis-associated 1 family, member 3"/>
    <property type="match status" value="1"/>
</dbReference>
<feature type="region of interest" description="Disordered" evidence="10">
    <location>
        <begin position="458"/>
        <end position="579"/>
    </location>
</feature>
<feature type="compositionally biased region" description="Basic and acidic residues" evidence="10">
    <location>
        <begin position="691"/>
        <end position="701"/>
    </location>
</feature>
<feature type="domain" description="BAH" evidence="12">
    <location>
        <begin position="65"/>
        <end position="201"/>
    </location>
</feature>
<dbReference type="InterPro" id="IPR040138">
    <property type="entry name" value="MIER/MTA"/>
</dbReference>
<feature type="compositionally biased region" description="Basic and acidic residues" evidence="10">
    <location>
        <begin position="495"/>
        <end position="504"/>
    </location>
</feature>
<dbReference type="Gene3D" id="1.10.10.60">
    <property type="entry name" value="Homeodomain-like"/>
    <property type="match status" value="1"/>
</dbReference>
<keyword evidence="4" id="KW-0862">Zinc</keyword>
<dbReference type="GO" id="GO:0003714">
    <property type="term" value="F:transcription corepressor activity"/>
    <property type="evidence" value="ECO:0007669"/>
    <property type="project" value="TreeGrafter"/>
</dbReference>
<feature type="region of interest" description="Disordered" evidence="10">
    <location>
        <begin position="585"/>
        <end position="604"/>
    </location>
</feature>
<dbReference type="InterPro" id="IPR000679">
    <property type="entry name" value="Znf_GATA"/>
</dbReference>
<protein>
    <submittedName>
        <fullName evidence="16">GATA-type domain-containing protein</fullName>
    </submittedName>
</protein>
<dbReference type="SMART" id="SM01189">
    <property type="entry name" value="ELM2"/>
    <property type="match status" value="1"/>
</dbReference>
<feature type="domain" description="SANT" evidence="14">
    <location>
        <begin position="317"/>
        <end position="360"/>
    </location>
</feature>
<dbReference type="PROSITE" id="PS51293">
    <property type="entry name" value="SANT"/>
    <property type="match status" value="1"/>
</dbReference>
<evidence type="ECO:0000259" key="13">
    <source>
        <dbReference type="PROSITE" id="PS51156"/>
    </source>
</evidence>